<keyword evidence="2" id="KW-0449">Lipoprotein</keyword>
<evidence type="ECO:0000256" key="1">
    <source>
        <dbReference type="ARBA" id="ARBA00007613"/>
    </source>
</evidence>
<sequence length="480" mass="52842">MERLTKQLSLWILLFFCVSGCALGPNYKRPAVNAPENFRSAMTPAEQHSLADLPWWQIFQDETLQRLITEALENNYDLRVAATRVEQARQIAAQARGQFFPQIAYDGIVAKGKNSFLTTPSPNGGSTEDSALLGLNVFWEMDFWGRIRRLNEAARAQYLATEEGRRGVVVSLVSAVAQAYFELLELDLELEINKKTTQSFEDTLKIFTQRLEGGVASKLETSSAEGLLGTAAANVPEVERLIVLKENQINVLLGRNPGPVERNATLLEQVSPPEIPAGLPSALLERRPDIRQAEQNLRAANAQIGVAMTNFFPQIGLTSLLGQVSPELSAFTSGTSNLWAVAGAMTGPLFQGGTLIAEYRQAKAAWEEAKLVYEQTALNAFQEVSNALISRQKLAASRADQARSVKAYEEAVKVSIKRYVAGKASYYEILQNQQNLYPAETTLARTELNQLLAVVQLYKALGGGWQETGTFTTSQKHADD</sequence>
<comment type="caution">
    <text evidence="3">The sequence shown here is derived from an EMBL/GenBank/DDBJ whole genome shotgun (WGS) entry which is preliminary data.</text>
</comment>
<evidence type="ECO:0000313" key="4">
    <source>
        <dbReference type="Proteomes" id="UP001144372"/>
    </source>
</evidence>
<keyword evidence="2" id="KW-0564">Palmitate</keyword>
<dbReference type="GO" id="GO:0015562">
    <property type="term" value="F:efflux transmembrane transporter activity"/>
    <property type="evidence" value="ECO:0007669"/>
    <property type="project" value="InterPro"/>
</dbReference>
<dbReference type="PANTHER" id="PTHR30203:SF30">
    <property type="entry name" value="OUTER MEMBRANE PROTEIN-RELATED"/>
    <property type="match status" value="1"/>
</dbReference>
<dbReference type="EMBL" id="BSDR01000001">
    <property type="protein sequence ID" value="GLI33759.1"/>
    <property type="molecule type" value="Genomic_DNA"/>
</dbReference>
<gene>
    <name evidence="3" type="ORF">DAMNIGENAA_11920</name>
</gene>
<evidence type="ECO:0000313" key="3">
    <source>
        <dbReference type="EMBL" id="GLI33759.1"/>
    </source>
</evidence>
<comment type="subcellular location">
    <subcellularLocation>
        <location evidence="2">Cell membrane</location>
        <topology evidence="2">Lipid-anchor</topology>
    </subcellularLocation>
</comment>
<dbReference type="SUPFAM" id="SSF56954">
    <property type="entry name" value="Outer membrane efflux proteins (OEP)"/>
    <property type="match status" value="1"/>
</dbReference>
<dbReference type="Pfam" id="PF02321">
    <property type="entry name" value="OEP"/>
    <property type="match status" value="2"/>
</dbReference>
<dbReference type="InterPro" id="IPR010131">
    <property type="entry name" value="MdtP/NodT-like"/>
</dbReference>
<keyword evidence="2" id="KW-1134">Transmembrane beta strand</keyword>
<organism evidence="3 4">
    <name type="scientific">Desulforhabdus amnigena</name>
    <dbReference type="NCBI Taxonomy" id="40218"/>
    <lineage>
        <taxon>Bacteria</taxon>
        <taxon>Pseudomonadati</taxon>
        <taxon>Thermodesulfobacteriota</taxon>
        <taxon>Syntrophobacteria</taxon>
        <taxon>Syntrophobacterales</taxon>
        <taxon>Syntrophobacteraceae</taxon>
        <taxon>Desulforhabdus</taxon>
    </lineage>
</organism>
<dbReference type="Gene3D" id="1.20.1600.10">
    <property type="entry name" value="Outer membrane efflux proteins (OEP)"/>
    <property type="match status" value="1"/>
</dbReference>
<comment type="similarity">
    <text evidence="1 2">Belongs to the outer membrane factor (OMF) (TC 1.B.17) family.</text>
</comment>
<keyword evidence="2" id="KW-0472">Membrane</keyword>
<dbReference type="InterPro" id="IPR003423">
    <property type="entry name" value="OMP_efflux"/>
</dbReference>
<dbReference type="AlphaFoldDB" id="A0A9W6D2J2"/>
<dbReference type="GO" id="GO:0005886">
    <property type="term" value="C:plasma membrane"/>
    <property type="evidence" value="ECO:0007669"/>
    <property type="project" value="UniProtKB-SubCell"/>
</dbReference>
<name>A0A9W6D2J2_9BACT</name>
<dbReference type="Proteomes" id="UP001144372">
    <property type="component" value="Unassembled WGS sequence"/>
</dbReference>
<dbReference type="Gene3D" id="2.20.200.10">
    <property type="entry name" value="Outer membrane efflux proteins (OEP)"/>
    <property type="match status" value="1"/>
</dbReference>
<keyword evidence="2" id="KW-0812">Transmembrane</keyword>
<dbReference type="PANTHER" id="PTHR30203">
    <property type="entry name" value="OUTER MEMBRANE CATION EFFLUX PROTEIN"/>
    <property type="match status" value="1"/>
</dbReference>
<dbReference type="RefSeq" id="WP_281792940.1">
    <property type="nucleotide sequence ID" value="NZ_BSDR01000001.1"/>
</dbReference>
<dbReference type="NCBIfam" id="TIGR01845">
    <property type="entry name" value="outer_NodT"/>
    <property type="match status" value="1"/>
</dbReference>
<reference evidence="3" key="1">
    <citation type="submission" date="2022-12" db="EMBL/GenBank/DDBJ databases">
        <title>Reference genome sequencing for broad-spectrum identification of bacterial and archaeal isolates by mass spectrometry.</title>
        <authorList>
            <person name="Sekiguchi Y."/>
            <person name="Tourlousse D.M."/>
        </authorList>
    </citation>
    <scope>NUCLEOTIDE SEQUENCE</scope>
    <source>
        <strain evidence="3">ASRB1</strain>
    </source>
</reference>
<evidence type="ECO:0000256" key="2">
    <source>
        <dbReference type="RuleBase" id="RU362097"/>
    </source>
</evidence>
<protein>
    <submittedName>
        <fullName evidence="3">Membrane protein</fullName>
    </submittedName>
</protein>
<keyword evidence="4" id="KW-1185">Reference proteome</keyword>
<accession>A0A9W6D2J2</accession>
<proteinExistence type="inferred from homology"/>